<comment type="function">
    <text evidence="1 9">Catalyzes the insertion of molybdate into adenylated molybdopterin with the concomitant release of AMP.</text>
</comment>
<proteinExistence type="inferred from homology"/>
<dbReference type="InterPro" id="IPR036135">
    <property type="entry name" value="MoeA_linker/N_sf"/>
</dbReference>
<evidence type="ECO:0000256" key="6">
    <source>
        <dbReference type="ARBA" id="ARBA00022505"/>
    </source>
</evidence>
<dbReference type="InterPro" id="IPR001453">
    <property type="entry name" value="MoaB/Mog_dom"/>
</dbReference>
<dbReference type="Gene3D" id="2.40.340.10">
    <property type="entry name" value="MoeA, C-terminal, domain IV"/>
    <property type="match status" value="1"/>
</dbReference>
<dbReference type="SUPFAM" id="SSF63867">
    <property type="entry name" value="MoeA C-terminal domain-like"/>
    <property type="match status" value="1"/>
</dbReference>
<keyword evidence="12" id="KW-1185">Reference proteome</keyword>
<dbReference type="AlphaFoldDB" id="A0A1M4XJL9"/>
<dbReference type="SUPFAM" id="SSF63882">
    <property type="entry name" value="MoeA N-terminal region -like"/>
    <property type="match status" value="1"/>
</dbReference>
<comment type="similarity">
    <text evidence="3 9">Belongs to the MoeA family.</text>
</comment>
<evidence type="ECO:0000313" key="12">
    <source>
        <dbReference type="Proteomes" id="UP000184196"/>
    </source>
</evidence>
<dbReference type="GO" id="GO:0006777">
    <property type="term" value="P:Mo-molybdopterin cofactor biosynthetic process"/>
    <property type="evidence" value="ECO:0007669"/>
    <property type="project" value="UniProtKB-UniRule"/>
</dbReference>
<keyword evidence="6 9" id="KW-0500">Molybdenum</keyword>
<keyword evidence="9" id="KW-0479">Metal-binding</keyword>
<evidence type="ECO:0000256" key="2">
    <source>
        <dbReference type="ARBA" id="ARBA00005046"/>
    </source>
</evidence>
<dbReference type="InterPro" id="IPR005110">
    <property type="entry name" value="MoeA_linker/N"/>
</dbReference>
<keyword evidence="9 11" id="KW-0808">Transferase</keyword>
<evidence type="ECO:0000256" key="4">
    <source>
        <dbReference type="ARBA" id="ARBA00013269"/>
    </source>
</evidence>
<comment type="pathway">
    <text evidence="2 9">Cofactor biosynthesis; molybdopterin biosynthesis.</text>
</comment>
<dbReference type="GO" id="GO:0061599">
    <property type="term" value="F:molybdopterin molybdotransferase activity"/>
    <property type="evidence" value="ECO:0007669"/>
    <property type="project" value="UniProtKB-UniRule"/>
</dbReference>
<evidence type="ECO:0000256" key="8">
    <source>
        <dbReference type="ARBA" id="ARBA00047317"/>
    </source>
</evidence>
<keyword evidence="9" id="KW-0460">Magnesium</keyword>
<dbReference type="CDD" id="cd00887">
    <property type="entry name" value="MoeA"/>
    <property type="match status" value="1"/>
</dbReference>
<evidence type="ECO:0000313" key="11">
    <source>
        <dbReference type="EMBL" id="SHE93513.1"/>
    </source>
</evidence>
<comment type="cofactor">
    <cofactor evidence="9">
        <name>Mg(2+)</name>
        <dbReference type="ChEBI" id="CHEBI:18420"/>
    </cofactor>
</comment>
<dbReference type="Pfam" id="PF03454">
    <property type="entry name" value="MoeA_C"/>
    <property type="match status" value="1"/>
</dbReference>
<dbReference type="EMBL" id="FQUW01000011">
    <property type="protein sequence ID" value="SHE93513.1"/>
    <property type="molecule type" value="Genomic_DNA"/>
</dbReference>
<gene>
    <name evidence="11" type="ORF">SAMN02745218_01117</name>
</gene>
<accession>A0A1M4XJL9</accession>
<evidence type="ECO:0000256" key="3">
    <source>
        <dbReference type="ARBA" id="ARBA00010763"/>
    </source>
</evidence>
<reference evidence="12" key="1">
    <citation type="submission" date="2016-11" db="EMBL/GenBank/DDBJ databases">
        <authorList>
            <person name="Varghese N."/>
            <person name="Submissions S."/>
        </authorList>
    </citation>
    <scope>NUCLEOTIDE SEQUENCE [LARGE SCALE GENOMIC DNA]</scope>
    <source>
        <strain evidence="12">DSM 11792</strain>
    </source>
</reference>
<dbReference type="InterPro" id="IPR005111">
    <property type="entry name" value="MoeA_C_domain_IV"/>
</dbReference>
<feature type="domain" description="MoaB/Mog" evidence="10">
    <location>
        <begin position="177"/>
        <end position="316"/>
    </location>
</feature>
<sequence length="421" mass="44979">MLVNVTWEEALEYLLDFITPLPRELVSLKQALGRVISRDIFVTRDIPSHPQSAVDGYAIHIDDVGLRTSFVIKNYICKGNFYVSPLSPGQAVGVLTGSPLPAGTGAVIPKESVIVDENRVVFAGKISPGSNIRQAGEDFRSGELLVKRGTILDPGMIGVLAALGYGEVPVYRRPRVAILSLGHEIVPCHVTPAPGQVRDSNGPLLASLVSRDGGEVVGVEIAGDENAGGAKKRLQRLLQNADLVLTIGGTASGACDQALPVLRQTGARPLFWGIRIKPGSHSGAAIHDSRLVISLSGNPAACAVGYQLLAAPVLRAFQALNPYPYRIHALCTDRFPKKGGPRRFLRGHAVCRQDGWEVKLLPGQKSSMLRSLINWNALIDLLAGHPPLEPGSKVPTLLLTPLPLEKGELTGERYPAHPGNS</sequence>
<dbReference type="SMART" id="SM00852">
    <property type="entry name" value="MoCF_biosynth"/>
    <property type="match status" value="1"/>
</dbReference>
<dbReference type="Gene3D" id="3.90.105.10">
    <property type="entry name" value="Molybdopterin biosynthesis moea protein, domain 2"/>
    <property type="match status" value="1"/>
</dbReference>
<dbReference type="UniPathway" id="UPA00344"/>
<evidence type="ECO:0000259" key="10">
    <source>
        <dbReference type="SMART" id="SM00852"/>
    </source>
</evidence>
<protein>
    <recommendedName>
        <fullName evidence="5 9">Molybdopterin molybdenumtransferase</fullName>
        <ecNumber evidence="4 9">2.10.1.1</ecNumber>
    </recommendedName>
</protein>
<dbReference type="Pfam" id="PF00994">
    <property type="entry name" value="MoCF_biosynth"/>
    <property type="match status" value="1"/>
</dbReference>
<dbReference type="PANTHER" id="PTHR10192:SF5">
    <property type="entry name" value="GEPHYRIN"/>
    <property type="match status" value="1"/>
</dbReference>
<keyword evidence="7 9" id="KW-0501">Molybdenum cofactor biosynthesis</keyword>
<evidence type="ECO:0000256" key="7">
    <source>
        <dbReference type="ARBA" id="ARBA00023150"/>
    </source>
</evidence>
<comment type="catalytic activity">
    <reaction evidence="8">
        <text>adenylyl-molybdopterin + molybdate = Mo-molybdopterin + AMP + H(+)</text>
        <dbReference type="Rhea" id="RHEA:35047"/>
        <dbReference type="ChEBI" id="CHEBI:15378"/>
        <dbReference type="ChEBI" id="CHEBI:36264"/>
        <dbReference type="ChEBI" id="CHEBI:62727"/>
        <dbReference type="ChEBI" id="CHEBI:71302"/>
        <dbReference type="ChEBI" id="CHEBI:456215"/>
        <dbReference type="EC" id="2.10.1.1"/>
    </reaction>
</comment>
<dbReference type="SUPFAM" id="SSF53218">
    <property type="entry name" value="Molybdenum cofactor biosynthesis proteins"/>
    <property type="match status" value="1"/>
</dbReference>
<dbReference type="Gene3D" id="3.40.980.10">
    <property type="entry name" value="MoaB/Mog-like domain"/>
    <property type="match status" value="1"/>
</dbReference>
<evidence type="ECO:0000256" key="5">
    <source>
        <dbReference type="ARBA" id="ARBA00021108"/>
    </source>
</evidence>
<dbReference type="GO" id="GO:0046872">
    <property type="term" value="F:metal ion binding"/>
    <property type="evidence" value="ECO:0007669"/>
    <property type="project" value="UniProtKB-UniRule"/>
</dbReference>
<dbReference type="EC" id="2.10.1.1" evidence="4 9"/>
<dbReference type="Gene3D" id="2.170.190.11">
    <property type="entry name" value="Molybdopterin biosynthesis moea protein, domain 3"/>
    <property type="match status" value="1"/>
</dbReference>
<evidence type="ECO:0000256" key="1">
    <source>
        <dbReference type="ARBA" id="ARBA00002901"/>
    </source>
</evidence>
<dbReference type="InterPro" id="IPR036688">
    <property type="entry name" value="MoeA_C_domain_IV_sf"/>
</dbReference>
<dbReference type="InterPro" id="IPR038987">
    <property type="entry name" value="MoeA-like"/>
</dbReference>
<dbReference type="OrthoDB" id="9804758at2"/>
<name>A0A1M4XJL9_9FIRM</name>
<dbReference type="GO" id="GO:0005829">
    <property type="term" value="C:cytosol"/>
    <property type="evidence" value="ECO:0007669"/>
    <property type="project" value="TreeGrafter"/>
</dbReference>
<dbReference type="InterPro" id="IPR036425">
    <property type="entry name" value="MoaB/Mog-like_dom_sf"/>
</dbReference>
<organism evidence="11 12">
    <name type="scientific">Desulfofundulus australicus DSM 11792</name>
    <dbReference type="NCBI Taxonomy" id="1121425"/>
    <lineage>
        <taxon>Bacteria</taxon>
        <taxon>Bacillati</taxon>
        <taxon>Bacillota</taxon>
        <taxon>Clostridia</taxon>
        <taxon>Eubacteriales</taxon>
        <taxon>Peptococcaceae</taxon>
        <taxon>Desulfofundulus</taxon>
    </lineage>
</organism>
<dbReference type="Proteomes" id="UP000184196">
    <property type="component" value="Unassembled WGS sequence"/>
</dbReference>
<dbReference type="PANTHER" id="PTHR10192">
    <property type="entry name" value="MOLYBDOPTERIN BIOSYNTHESIS PROTEIN"/>
    <property type="match status" value="1"/>
</dbReference>
<dbReference type="RefSeq" id="WP_073163884.1">
    <property type="nucleotide sequence ID" value="NZ_FQUW01000011.1"/>
</dbReference>
<dbReference type="Pfam" id="PF03453">
    <property type="entry name" value="MoeA_N"/>
    <property type="match status" value="1"/>
</dbReference>
<evidence type="ECO:0000256" key="9">
    <source>
        <dbReference type="RuleBase" id="RU365090"/>
    </source>
</evidence>